<reference evidence="5" key="1">
    <citation type="journal article" date="2023" name="GigaByte">
        <title>Genome assembly of the bearded iris, Iris pallida Lam.</title>
        <authorList>
            <person name="Bruccoleri R.E."/>
            <person name="Oakeley E.J."/>
            <person name="Faust A.M.E."/>
            <person name="Altorfer M."/>
            <person name="Dessus-Babus S."/>
            <person name="Burckhardt D."/>
            <person name="Oertli M."/>
            <person name="Naumann U."/>
            <person name="Petersen F."/>
            <person name="Wong J."/>
        </authorList>
    </citation>
    <scope>NUCLEOTIDE SEQUENCE</scope>
    <source>
        <strain evidence="5">GSM-AAB239-AS_SAM_17_03QT</strain>
    </source>
</reference>
<dbReference type="PANTHER" id="PTHR12363">
    <property type="entry name" value="TRANSPORTIN 3 AND IMPORTIN 13"/>
    <property type="match status" value="1"/>
</dbReference>
<evidence type="ECO:0000256" key="2">
    <source>
        <dbReference type="ARBA" id="ARBA00022448"/>
    </source>
</evidence>
<evidence type="ECO:0000256" key="1">
    <source>
        <dbReference type="ARBA" id="ARBA00004123"/>
    </source>
</evidence>
<dbReference type="InterPro" id="IPR051345">
    <property type="entry name" value="Importin_beta-like_NTR"/>
</dbReference>
<keyword evidence="6" id="KW-1185">Reference proteome</keyword>
<comment type="caution">
    <text evidence="5">The sequence shown here is derived from an EMBL/GenBank/DDBJ whole genome shotgun (WGS) entry which is preliminary data.</text>
</comment>
<dbReference type="EMBL" id="JANAVB010044419">
    <property type="protein sequence ID" value="KAJ6791451.1"/>
    <property type="molecule type" value="Genomic_DNA"/>
</dbReference>
<dbReference type="AlphaFoldDB" id="A0AAX6DI81"/>
<sequence>MGFPHQHLLLIHLYMQLYHVLSSDQLLKEQLRDFSKDEEDVKAISRLFADMGNSYEELILTGFDESMLIVPVLLEVASHPDYDNSSMIYNFWHHLQVNLIRRDSNSSFALDKPTAEEIGDTISNGIVQHARLIRGPFHLVKHARKCYIFTQGNSVGMTLPGYEIWLYDVSLGSTNLIQSTKIRNDGFMIWDPGPSVWVQYVPGKPIPKSLPNEGSVQGRKRKKRIGEKCIAAEMVLVTCLSLYCYGAKSWHDESFPNFGMGFL</sequence>
<dbReference type="GO" id="GO:0006606">
    <property type="term" value="P:protein import into nucleus"/>
    <property type="evidence" value="ECO:0007669"/>
    <property type="project" value="TreeGrafter"/>
</dbReference>
<keyword evidence="2" id="KW-0813">Transport</keyword>
<dbReference type="Gene3D" id="1.25.10.10">
    <property type="entry name" value="Leucine-rich Repeat Variant"/>
    <property type="match status" value="1"/>
</dbReference>
<feature type="signal peptide" evidence="4">
    <location>
        <begin position="1"/>
        <end position="22"/>
    </location>
</feature>
<comment type="subcellular location">
    <subcellularLocation>
        <location evidence="1">Nucleus</location>
    </subcellularLocation>
</comment>
<accession>A0AAX6DI81</accession>
<gene>
    <name evidence="5" type="ORF">M6B38_244890</name>
</gene>
<dbReference type="InterPro" id="IPR057941">
    <property type="entry name" value="TPR_TNPO3_IPO13_2nd"/>
</dbReference>
<evidence type="ECO:0000313" key="6">
    <source>
        <dbReference type="Proteomes" id="UP001140949"/>
    </source>
</evidence>
<dbReference type="GO" id="GO:0005634">
    <property type="term" value="C:nucleus"/>
    <property type="evidence" value="ECO:0007669"/>
    <property type="project" value="UniProtKB-SubCell"/>
</dbReference>
<evidence type="ECO:0000313" key="5">
    <source>
        <dbReference type="EMBL" id="KAJ6791451.1"/>
    </source>
</evidence>
<protein>
    <submittedName>
        <fullName evidence="5">Calnexin-like protein</fullName>
    </submittedName>
</protein>
<keyword evidence="3" id="KW-0539">Nucleus</keyword>
<proteinExistence type="predicted"/>
<evidence type="ECO:0000256" key="3">
    <source>
        <dbReference type="ARBA" id="ARBA00023242"/>
    </source>
</evidence>
<name>A0AAX6DI81_IRIPA</name>
<organism evidence="5 6">
    <name type="scientific">Iris pallida</name>
    <name type="common">Sweet iris</name>
    <dbReference type="NCBI Taxonomy" id="29817"/>
    <lineage>
        <taxon>Eukaryota</taxon>
        <taxon>Viridiplantae</taxon>
        <taxon>Streptophyta</taxon>
        <taxon>Embryophyta</taxon>
        <taxon>Tracheophyta</taxon>
        <taxon>Spermatophyta</taxon>
        <taxon>Magnoliopsida</taxon>
        <taxon>Liliopsida</taxon>
        <taxon>Asparagales</taxon>
        <taxon>Iridaceae</taxon>
        <taxon>Iridoideae</taxon>
        <taxon>Irideae</taxon>
        <taxon>Iris</taxon>
    </lineage>
</organism>
<dbReference type="Proteomes" id="UP001140949">
    <property type="component" value="Unassembled WGS sequence"/>
</dbReference>
<evidence type="ECO:0000256" key="4">
    <source>
        <dbReference type="SAM" id="SignalP"/>
    </source>
</evidence>
<feature type="chain" id="PRO_5043579060" evidence="4">
    <location>
        <begin position="23"/>
        <end position="263"/>
    </location>
</feature>
<keyword evidence="4" id="KW-0732">Signal</keyword>
<dbReference type="Pfam" id="PF24138">
    <property type="entry name" value="TPR_TNPO3_IPO13_2nd"/>
    <property type="match status" value="1"/>
</dbReference>
<dbReference type="InterPro" id="IPR011989">
    <property type="entry name" value="ARM-like"/>
</dbReference>
<reference evidence="5" key="2">
    <citation type="submission" date="2023-04" db="EMBL/GenBank/DDBJ databases">
        <authorList>
            <person name="Bruccoleri R.E."/>
            <person name="Oakeley E.J."/>
            <person name="Faust A.-M."/>
            <person name="Dessus-Babus S."/>
            <person name="Altorfer M."/>
            <person name="Burckhardt D."/>
            <person name="Oertli M."/>
            <person name="Naumann U."/>
            <person name="Petersen F."/>
            <person name="Wong J."/>
        </authorList>
    </citation>
    <scope>NUCLEOTIDE SEQUENCE</scope>
    <source>
        <strain evidence="5">GSM-AAB239-AS_SAM_17_03QT</strain>
        <tissue evidence="5">Leaf</tissue>
    </source>
</reference>
<dbReference type="PANTHER" id="PTHR12363:SF33">
    <property type="entry name" value="IMPORTIN-13"/>
    <property type="match status" value="1"/>
</dbReference>
<dbReference type="GO" id="GO:0005737">
    <property type="term" value="C:cytoplasm"/>
    <property type="evidence" value="ECO:0007669"/>
    <property type="project" value="TreeGrafter"/>
</dbReference>